<dbReference type="EMBL" id="MHQL01000018">
    <property type="protein sequence ID" value="OHA03231.1"/>
    <property type="molecule type" value="Genomic_DNA"/>
</dbReference>
<sequence length="811" mass="92384">MFLFALYALFVLVVIGIGVFLYILNGMLEKKEVSRSFEMDLFLVAFPRDVKDRELGAEQVREKIALMENFFSSVRIIKDSSWRAFLYGASTLSLELAVSHVGEEIHFYVAVPRKFSASMEKMMQGTFPVAYVERVKDYNIFNPEGAAAACRIVLKKTPLMPVKTYRELPGDPLKEITNSFSKLSREGEGAVFQLNIKPVGRELAMRIVSHVRDVYKGKRSFKDVGRGLDVTREFGEIFSALFSSKNDKKDEMTHRATPKEEEYLKRMEAKASKDLFQVSMRLITSAATTERAEQILDSLEAAFSQFEDPELNSFGFERVTNPSALKKFIYRFSFRVFSEAGSMIMNSEELSSLYHFPNVLLDTPKIKFVKAKEAPPPPDAPREGLLLGYNAYRGTETAIRLPSEDRRRHFYIIGQTGTGKSVFLKNMIRQDIEDGKGLCFIDPHGQEIEEVMGYVPEHRVKDVVYFDPADISRPMGLNMLEYDTRFPEQKTMVVNELFGIFQKLYGGVPESLGPMFEQYFRNATLLVMEDPSTGNTMLEISRVMADKDFRDLKLSHCGNIVVRSFWETIAEKAGGEASLANMVPYITSKFDNFLANEIMRPIIAQEKSAFNFRDIMDNKKILLINLSKGRLGELNSSLLGLIIVGKLLIAALSRTDIPEEIRNDFYVYLDEFQNVTTPSIATILSEARKYRLNLTMAHQFIGQLEENIKKAVFGNVGSMAAFRVGSEDAEFLEKQLAPVFMASDLVNVDNFSCYVKLLIKGKTATPFSVRTYPPNPFNREYIEKMKEYSRLTFGRPRDEIEHEIMQSFARM</sequence>
<keyword evidence="1" id="KW-0812">Transmembrane</keyword>
<evidence type="ECO:0000313" key="3">
    <source>
        <dbReference type="EMBL" id="OHA03231.1"/>
    </source>
</evidence>
<dbReference type="AlphaFoldDB" id="A0A1G2KXQ6"/>
<dbReference type="InterPro" id="IPR051162">
    <property type="entry name" value="T4SS_component"/>
</dbReference>
<comment type="caution">
    <text evidence="3">The sequence shown here is derived from an EMBL/GenBank/DDBJ whole genome shotgun (WGS) entry which is preliminary data.</text>
</comment>
<organism evidence="3 4">
    <name type="scientific">Candidatus Sungbacteria bacterium RIFCSPHIGHO2_02_FULL_51_29</name>
    <dbReference type="NCBI Taxonomy" id="1802273"/>
    <lineage>
        <taxon>Bacteria</taxon>
        <taxon>Candidatus Sungiibacteriota</taxon>
    </lineage>
</organism>
<feature type="transmembrane region" description="Helical" evidence="1">
    <location>
        <begin position="6"/>
        <end position="25"/>
    </location>
</feature>
<dbReference type="InterPro" id="IPR027417">
    <property type="entry name" value="P-loop_NTPase"/>
</dbReference>
<dbReference type="Pfam" id="PF02534">
    <property type="entry name" value="T4SS-DNA_transf"/>
    <property type="match status" value="1"/>
</dbReference>
<dbReference type="GO" id="GO:0016020">
    <property type="term" value="C:membrane"/>
    <property type="evidence" value="ECO:0007669"/>
    <property type="project" value="InterPro"/>
</dbReference>
<dbReference type="PANTHER" id="PTHR30121">
    <property type="entry name" value="UNCHARACTERIZED PROTEIN YJGR-RELATED"/>
    <property type="match status" value="1"/>
</dbReference>
<dbReference type="Gene3D" id="3.40.50.300">
    <property type="entry name" value="P-loop containing nucleotide triphosphate hydrolases"/>
    <property type="match status" value="2"/>
</dbReference>
<evidence type="ECO:0000259" key="2">
    <source>
        <dbReference type="Pfam" id="PF26449"/>
    </source>
</evidence>
<feature type="domain" description="DUF8128" evidence="2">
    <location>
        <begin position="64"/>
        <end position="366"/>
    </location>
</feature>
<accession>A0A1G2KXQ6</accession>
<dbReference type="CDD" id="cd01127">
    <property type="entry name" value="TrwB_TraG_TraD_VirD4"/>
    <property type="match status" value="1"/>
</dbReference>
<name>A0A1G2KXQ6_9BACT</name>
<dbReference type="SUPFAM" id="SSF52540">
    <property type="entry name" value="P-loop containing nucleoside triphosphate hydrolases"/>
    <property type="match status" value="1"/>
</dbReference>
<dbReference type="Proteomes" id="UP000177811">
    <property type="component" value="Unassembled WGS sequence"/>
</dbReference>
<dbReference type="Pfam" id="PF26449">
    <property type="entry name" value="DUF8128"/>
    <property type="match status" value="1"/>
</dbReference>
<evidence type="ECO:0000256" key="1">
    <source>
        <dbReference type="SAM" id="Phobius"/>
    </source>
</evidence>
<evidence type="ECO:0000313" key="4">
    <source>
        <dbReference type="Proteomes" id="UP000177811"/>
    </source>
</evidence>
<gene>
    <name evidence="3" type="ORF">A3C16_01595</name>
</gene>
<proteinExistence type="predicted"/>
<dbReference type="InterPro" id="IPR003688">
    <property type="entry name" value="TraG/VirD4"/>
</dbReference>
<dbReference type="InterPro" id="IPR058441">
    <property type="entry name" value="DUF8128"/>
</dbReference>
<reference evidence="3 4" key="1">
    <citation type="journal article" date="2016" name="Nat. Commun.">
        <title>Thousands of microbial genomes shed light on interconnected biogeochemical processes in an aquifer system.</title>
        <authorList>
            <person name="Anantharaman K."/>
            <person name="Brown C.T."/>
            <person name="Hug L.A."/>
            <person name="Sharon I."/>
            <person name="Castelle C.J."/>
            <person name="Probst A.J."/>
            <person name="Thomas B.C."/>
            <person name="Singh A."/>
            <person name="Wilkins M.J."/>
            <person name="Karaoz U."/>
            <person name="Brodie E.L."/>
            <person name="Williams K.H."/>
            <person name="Hubbard S.S."/>
            <person name="Banfield J.F."/>
        </authorList>
    </citation>
    <scope>NUCLEOTIDE SEQUENCE [LARGE SCALE GENOMIC DNA]</scope>
</reference>
<keyword evidence="1" id="KW-1133">Transmembrane helix</keyword>
<keyword evidence="1" id="KW-0472">Membrane</keyword>
<dbReference type="PANTHER" id="PTHR30121:SF6">
    <property type="entry name" value="SLR6007 PROTEIN"/>
    <property type="match status" value="1"/>
</dbReference>
<protein>
    <recommendedName>
        <fullName evidence="2">DUF8128 domain-containing protein</fullName>
    </recommendedName>
</protein>